<dbReference type="CDD" id="cd14792">
    <property type="entry name" value="GH27"/>
    <property type="match status" value="1"/>
</dbReference>
<dbReference type="InterPro" id="IPR002241">
    <property type="entry name" value="Glyco_hydro_27"/>
</dbReference>
<dbReference type="Pfam" id="PF05345">
    <property type="entry name" value="He_PIG"/>
    <property type="match status" value="1"/>
</dbReference>
<dbReference type="GO" id="GO:0005975">
    <property type="term" value="P:carbohydrate metabolic process"/>
    <property type="evidence" value="ECO:0007669"/>
    <property type="project" value="InterPro"/>
</dbReference>
<dbReference type="SUPFAM" id="SSF49313">
    <property type="entry name" value="Cadherin-like"/>
    <property type="match status" value="1"/>
</dbReference>
<dbReference type="SUPFAM" id="SSF49785">
    <property type="entry name" value="Galactose-binding domain-like"/>
    <property type="match status" value="1"/>
</dbReference>
<comment type="caution">
    <text evidence="7">The sequence shown here is derived from an EMBL/GenBank/DDBJ whole genome shotgun (WGS) entry which is preliminary data.</text>
</comment>
<dbReference type="AlphaFoldDB" id="A0A9X3BK65"/>
<keyword evidence="8" id="KW-1185">Reference proteome</keyword>
<dbReference type="RefSeq" id="WP_279299714.1">
    <property type="nucleotide sequence ID" value="NZ_JAOTIF010000031.1"/>
</dbReference>
<dbReference type="GO" id="GO:0004557">
    <property type="term" value="F:alpha-galactosidase activity"/>
    <property type="evidence" value="ECO:0007669"/>
    <property type="project" value="UniProtKB-EC"/>
</dbReference>
<evidence type="ECO:0000313" key="7">
    <source>
        <dbReference type="EMBL" id="MCU7552278.1"/>
    </source>
</evidence>
<keyword evidence="4 5" id="KW-0326">Glycosidase</keyword>
<evidence type="ECO:0000259" key="6">
    <source>
        <dbReference type="SMART" id="SM00776"/>
    </source>
</evidence>
<feature type="domain" description="Glycosyl hydrolase family 98 putative carbohydrate-binding module" evidence="6">
    <location>
        <begin position="20"/>
        <end position="160"/>
    </location>
</feature>
<dbReference type="InterPro" id="IPR008979">
    <property type="entry name" value="Galactose-bd-like_sf"/>
</dbReference>
<evidence type="ECO:0000256" key="1">
    <source>
        <dbReference type="ARBA" id="ARBA00009743"/>
    </source>
</evidence>
<dbReference type="InterPro" id="IPR017853">
    <property type="entry name" value="GH"/>
</dbReference>
<comment type="similarity">
    <text evidence="1 5">Belongs to the glycosyl hydrolase 27 family.</text>
</comment>
<dbReference type="Gene3D" id="2.60.120.1060">
    <property type="entry name" value="NPCBM/NEW2 domain"/>
    <property type="match status" value="1"/>
</dbReference>
<dbReference type="SUPFAM" id="SSF51011">
    <property type="entry name" value="Glycosyl hydrolase domain"/>
    <property type="match status" value="1"/>
</dbReference>
<dbReference type="PANTHER" id="PTHR11452:SF75">
    <property type="entry name" value="ALPHA-GALACTOSIDASE MEL1"/>
    <property type="match status" value="1"/>
</dbReference>
<dbReference type="InterPro" id="IPR013785">
    <property type="entry name" value="Aldolase_TIM"/>
</dbReference>
<evidence type="ECO:0000313" key="8">
    <source>
        <dbReference type="Proteomes" id="UP001155483"/>
    </source>
</evidence>
<proteinExistence type="inferred from homology"/>
<evidence type="ECO:0000256" key="3">
    <source>
        <dbReference type="ARBA" id="ARBA00022801"/>
    </source>
</evidence>
<dbReference type="Gene3D" id="2.60.40.1180">
    <property type="entry name" value="Golgi alpha-mannosidase II"/>
    <property type="match status" value="1"/>
</dbReference>
<dbReference type="InterPro" id="IPR041233">
    <property type="entry name" value="Melibiase_C"/>
</dbReference>
<gene>
    <name evidence="7" type="ORF">OCK74_24375</name>
</gene>
<evidence type="ECO:0000256" key="2">
    <source>
        <dbReference type="ARBA" id="ARBA00022729"/>
    </source>
</evidence>
<keyword evidence="2" id="KW-0732">Signal</keyword>
<dbReference type="EC" id="3.2.1.22" evidence="5"/>
<dbReference type="Pfam" id="PF08305">
    <property type="entry name" value="NPCBM"/>
    <property type="match status" value="1"/>
</dbReference>
<dbReference type="SUPFAM" id="SSF51445">
    <property type="entry name" value="(Trans)glycosidases"/>
    <property type="match status" value="1"/>
</dbReference>
<keyword evidence="5" id="KW-1015">Disulfide bond</keyword>
<dbReference type="GO" id="GO:0016020">
    <property type="term" value="C:membrane"/>
    <property type="evidence" value="ECO:0007669"/>
    <property type="project" value="InterPro"/>
</dbReference>
<dbReference type="EMBL" id="JAOTIF010000031">
    <property type="protein sequence ID" value="MCU7552278.1"/>
    <property type="molecule type" value="Genomic_DNA"/>
</dbReference>
<organism evidence="7 8">
    <name type="scientific">Paraflavisolibacter caeni</name>
    <dbReference type="NCBI Taxonomy" id="2982496"/>
    <lineage>
        <taxon>Bacteria</taxon>
        <taxon>Pseudomonadati</taxon>
        <taxon>Bacteroidota</taxon>
        <taxon>Chitinophagia</taxon>
        <taxon>Chitinophagales</taxon>
        <taxon>Chitinophagaceae</taxon>
        <taxon>Paraflavisolibacter</taxon>
    </lineage>
</organism>
<comment type="catalytic activity">
    <reaction evidence="5">
        <text>Hydrolysis of terminal, non-reducing alpha-D-galactose residues in alpha-D-galactosides, including galactose oligosaccharides, galactomannans and galactolipids.</text>
        <dbReference type="EC" id="3.2.1.22"/>
    </reaction>
</comment>
<dbReference type="Pfam" id="PF16499">
    <property type="entry name" value="Melibiase_2"/>
    <property type="match status" value="1"/>
</dbReference>
<dbReference type="Gene3D" id="3.20.20.70">
    <property type="entry name" value="Aldolase class I"/>
    <property type="match status" value="1"/>
</dbReference>
<dbReference type="InterPro" id="IPR015919">
    <property type="entry name" value="Cadherin-like_sf"/>
</dbReference>
<dbReference type="GO" id="GO:0005509">
    <property type="term" value="F:calcium ion binding"/>
    <property type="evidence" value="ECO:0007669"/>
    <property type="project" value="InterPro"/>
</dbReference>
<dbReference type="PANTHER" id="PTHR11452">
    <property type="entry name" value="ALPHA-GALACTOSIDASE/ALPHA-N-ACETYLGALACTOSAMINIDASE"/>
    <property type="match status" value="1"/>
</dbReference>
<reference evidence="7" key="2">
    <citation type="submission" date="2023-04" db="EMBL/GenBank/DDBJ databases">
        <title>Paracnuella aquatica gen. nov., sp. nov., a member of the family Chitinophagaceae isolated from a hot spring.</title>
        <authorList>
            <person name="Wang C."/>
        </authorList>
    </citation>
    <scope>NUCLEOTIDE SEQUENCE</scope>
    <source>
        <strain evidence="7">LB-8</strain>
    </source>
</reference>
<dbReference type="Pfam" id="PF17801">
    <property type="entry name" value="Melibiase_C"/>
    <property type="match status" value="1"/>
</dbReference>
<accession>A0A9X3BK65</accession>
<dbReference type="Gene3D" id="2.60.40.10">
    <property type="entry name" value="Immunoglobulins"/>
    <property type="match status" value="1"/>
</dbReference>
<dbReference type="Proteomes" id="UP001155483">
    <property type="component" value="Unassembled WGS sequence"/>
</dbReference>
<name>A0A9X3BK65_9BACT</name>
<reference evidence="7" key="1">
    <citation type="submission" date="2022-09" db="EMBL/GenBank/DDBJ databases">
        <authorList>
            <person name="Yuan C."/>
            <person name="Ke Z."/>
        </authorList>
    </citation>
    <scope>NUCLEOTIDE SEQUENCE</scope>
    <source>
        <strain evidence="7">LB-8</strain>
    </source>
</reference>
<evidence type="ECO:0000256" key="4">
    <source>
        <dbReference type="ARBA" id="ARBA00023295"/>
    </source>
</evidence>
<dbReference type="PRINTS" id="PR00740">
    <property type="entry name" value="GLHYDRLASE27"/>
</dbReference>
<evidence type="ECO:0000256" key="5">
    <source>
        <dbReference type="RuleBase" id="RU361168"/>
    </source>
</evidence>
<dbReference type="InterPro" id="IPR038637">
    <property type="entry name" value="NPCBM_sf"/>
</dbReference>
<sequence>MITLVGLIIALNLTGTNRLSAQTVWLDQLDLSVATQGYGIPKKNKSIDGKVLSIGGKTFERGFGTHAESSLFIQLDGKATSFTAHVGIDDEIEGHEPAVEFIVYGDNKKLWSSGIMHLGEAPKPCSVPLTRVQKLELVVTDGGNDNYYDHADWADAKFETTGVNTFVTTNPVSSKPYLLTPSPSAKPKINSASVFGVRPGSPFQFLIAATGDRPMSFSVKGLPSGLQIDPETGIITGKLSKAGTFEVSLSAKNAKGRAEKKLRIVCGDRIALTPPMGWNSWNCFAGEVSADKVKRAAEAMVKSGLVNHGWTYINIDDFWQNHRDSKDQTLRGNLRDEAGNILPNARFGDMKVLTDYVHKLGLKIGLYSSPGPWTCGGCAGSYSYEKQDAESYAKWGFDYLKYDWCSYGGVINGMPGNDPYKVASLSYQGGGNLPVAIKPFKLMGDYLLQQPRDIVYSLCQYGMSDVWKWGNSVGGACWRTTNDITDTWVSVKNIALAQDKAAAWAKPGNWNDPDMLVVGTVGWGNPHPSKLKPDEQYLHFSQWSLFSAPLLIGCDMEKLDEFTLNLLTNDEVIEINQDPLGKQATCVQSIGELRIYVKELEDGSHAVGFCNFGLEKVNFSYKDFEKLGITGKQKIRDLWRQKDIRSLNTKSDHLLIDVPVHGVLLYKFTPVK</sequence>
<dbReference type="SMART" id="SM00776">
    <property type="entry name" value="NPCBM"/>
    <property type="match status" value="1"/>
</dbReference>
<keyword evidence="3 5" id="KW-0378">Hydrolase</keyword>
<dbReference type="InterPro" id="IPR013222">
    <property type="entry name" value="Glyco_hyd_98_carb-bd"/>
</dbReference>
<dbReference type="InterPro" id="IPR013783">
    <property type="entry name" value="Ig-like_fold"/>
</dbReference>
<protein>
    <recommendedName>
        <fullName evidence="5">Alpha-galactosidase</fullName>
        <ecNumber evidence="5">3.2.1.22</ecNumber>
    </recommendedName>
    <alternativeName>
        <fullName evidence="5">Melibiase</fullName>
    </alternativeName>
</protein>
<dbReference type="InterPro" id="IPR013780">
    <property type="entry name" value="Glyco_hydro_b"/>
</dbReference>